<evidence type="ECO:0000256" key="1">
    <source>
        <dbReference type="SAM" id="MobiDB-lite"/>
    </source>
</evidence>
<feature type="compositionally biased region" description="Polar residues" evidence="1">
    <location>
        <begin position="311"/>
        <end position="335"/>
    </location>
</feature>
<organism evidence="2 3">
    <name type="scientific">Enterobacter sp. (strain 638)</name>
    <dbReference type="NCBI Taxonomy" id="399742"/>
    <lineage>
        <taxon>Bacteria</taxon>
        <taxon>Pseudomonadati</taxon>
        <taxon>Pseudomonadota</taxon>
        <taxon>Gammaproteobacteria</taxon>
        <taxon>Enterobacterales</taxon>
        <taxon>Enterobacteriaceae</taxon>
        <taxon>Enterobacter</taxon>
    </lineage>
</organism>
<name>A0A9J9KXR9_ENT38</name>
<gene>
    <name evidence="2" type="ordered locus">Ent638_2907</name>
</gene>
<keyword evidence="3" id="KW-1185">Reference proteome</keyword>
<proteinExistence type="predicted"/>
<dbReference type="EMBL" id="CP000653">
    <property type="protein sequence ID" value="ABP61572.1"/>
    <property type="molecule type" value="Genomic_DNA"/>
</dbReference>
<sequence>MAVLHPLECYFLERFISAEHYAATRDAIIAYIDAHEVAFAHYLREMPLNSRKLPLWQQADMVWGYRVLPNIRSARERYTEAFILRTHNDIRAFNIGHTMSDIGKGITECWDGWMTQEEIETISELQSIASKLDRRLSATLDATWNEGDLTYDGCDEIGYGAYNLHDLPSQVPCYELDPTVRIELGENPVHTGIYLPDIDFAPARFIQADFGEPPETWQGIKRRDYVSKSGKRSYSWKESKWAKTGWTLIRRIEGEFIDVPPEGFFPEGKADAARGRQPCSGSKGGIAHCTSDGRFVCNDGSLSQSKRFCSGYGSSETSNPVKPSTSTRKAQTKKVTTSKKQESQRVTENDEPVSTQPRQPTCAPLYMASKPGYTHLPICLGNQY</sequence>
<feature type="region of interest" description="Disordered" evidence="1">
    <location>
        <begin position="311"/>
        <end position="361"/>
    </location>
</feature>
<feature type="compositionally biased region" description="Basic and acidic residues" evidence="1">
    <location>
        <begin position="339"/>
        <end position="348"/>
    </location>
</feature>
<protein>
    <submittedName>
        <fullName evidence="2">Uncharacterized protein</fullName>
    </submittedName>
</protein>
<reference evidence="3" key="1">
    <citation type="journal article" date="2010" name="PLoS Genet.">
        <title>Genome sequence of the plant growth promoting endophytic bacterium Enterobacter sp. 638.</title>
        <authorList>
            <person name="Taghavi S."/>
            <person name="van der Lelie D."/>
            <person name="Hoffman A."/>
            <person name="Zhang Y.B."/>
            <person name="Walla M.D."/>
            <person name="Vangronsveld J."/>
            <person name="Newman L."/>
            <person name="Monchy S."/>
        </authorList>
    </citation>
    <scope>NUCLEOTIDE SEQUENCE [LARGE SCALE GENOMIC DNA]</scope>
    <source>
        <strain evidence="3">638</strain>
    </source>
</reference>
<evidence type="ECO:0000313" key="3">
    <source>
        <dbReference type="Proteomes" id="UP000000230"/>
    </source>
</evidence>
<accession>A0A9J9KXR9</accession>
<evidence type="ECO:0000313" key="2">
    <source>
        <dbReference type="EMBL" id="ABP61572.1"/>
    </source>
</evidence>
<dbReference type="Proteomes" id="UP000000230">
    <property type="component" value="Chromosome"/>
</dbReference>
<dbReference type="KEGG" id="ent:Ent638_2907"/>
<dbReference type="AlphaFoldDB" id="A0A9J9KXR9"/>
<dbReference type="RefSeq" id="WP_015959905.1">
    <property type="nucleotide sequence ID" value="NC_009436.1"/>
</dbReference>